<sequence>MRQLYVDYENKCQNFIRQAVPVIDALYGAHQEKATFPLEVHIFYRADTPKKALPPEREWLVHHAVRSTAKNAADKALLRQVVSQLMPYVRDATAFKQKASTMTIVCGGDKIYEKKFGEWIRVVLVR</sequence>
<dbReference type="VEuPathDB" id="AmoebaDB:ACA1_290570"/>
<protein>
    <submittedName>
        <fullName evidence="1">Uncharacterized protein</fullName>
    </submittedName>
</protein>
<name>L8HJ86_ACACF</name>
<dbReference type="GeneID" id="14926329"/>
<reference evidence="1 2" key="1">
    <citation type="journal article" date="2013" name="Genome Biol.">
        <title>Genome of Acanthamoeba castellanii highlights extensive lateral gene transfer and early evolution of tyrosine kinase signaling.</title>
        <authorList>
            <person name="Clarke M."/>
            <person name="Lohan A.J."/>
            <person name="Liu B."/>
            <person name="Lagkouvardos I."/>
            <person name="Roy S."/>
            <person name="Zafar N."/>
            <person name="Bertelli C."/>
            <person name="Schilde C."/>
            <person name="Kianianmomeni A."/>
            <person name="Burglin T.R."/>
            <person name="Frech C."/>
            <person name="Turcotte B."/>
            <person name="Kopec K.O."/>
            <person name="Synnott J.M."/>
            <person name="Choo C."/>
            <person name="Paponov I."/>
            <person name="Finkler A."/>
            <person name="Soon Heng Tan C."/>
            <person name="Hutchins A.P."/>
            <person name="Weinmeier T."/>
            <person name="Rattei T."/>
            <person name="Chu J.S."/>
            <person name="Gimenez G."/>
            <person name="Irimia M."/>
            <person name="Rigden D.J."/>
            <person name="Fitzpatrick D.A."/>
            <person name="Lorenzo-Morales J."/>
            <person name="Bateman A."/>
            <person name="Chiu C.H."/>
            <person name="Tang P."/>
            <person name="Hegemann P."/>
            <person name="Fromm H."/>
            <person name="Raoult D."/>
            <person name="Greub G."/>
            <person name="Miranda-Saavedra D."/>
            <person name="Chen N."/>
            <person name="Nash P."/>
            <person name="Ginger M.L."/>
            <person name="Horn M."/>
            <person name="Schaap P."/>
            <person name="Caler L."/>
            <person name="Loftus B."/>
        </authorList>
    </citation>
    <scope>NUCLEOTIDE SEQUENCE [LARGE SCALE GENOMIC DNA]</scope>
    <source>
        <strain evidence="1 2">Neff</strain>
    </source>
</reference>
<dbReference type="Proteomes" id="UP000011083">
    <property type="component" value="Unassembled WGS sequence"/>
</dbReference>
<proteinExistence type="predicted"/>
<dbReference type="AlphaFoldDB" id="L8HJ86"/>
<dbReference type="EMBL" id="KB007805">
    <property type="protein sequence ID" value="ELR25282.1"/>
    <property type="molecule type" value="Genomic_DNA"/>
</dbReference>
<organism evidence="1 2">
    <name type="scientific">Acanthamoeba castellanii (strain ATCC 30010 / Neff)</name>
    <dbReference type="NCBI Taxonomy" id="1257118"/>
    <lineage>
        <taxon>Eukaryota</taxon>
        <taxon>Amoebozoa</taxon>
        <taxon>Discosea</taxon>
        <taxon>Longamoebia</taxon>
        <taxon>Centramoebida</taxon>
        <taxon>Acanthamoebidae</taxon>
        <taxon>Acanthamoeba</taxon>
    </lineage>
</organism>
<gene>
    <name evidence="1" type="ORF">ACA1_290570</name>
</gene>
<accession>L8HJ86</accession>
<keyword evidence="2" id="KW-1185">Reference proteome</keyword>
<dbReference type="RefSeq" id="XP_004368037.1">
    <property type="nucleotide sequence ID" value="XM_004367980.1"/>
</dbReference>
<evidence type="ECO:0000313" key="2">
    <source>
        <dbReference type="Proteomes" id="UP000011083"/>
    </source>
</evidence>
<evidence type="ECO:0000313" key="1">
    <source>
        <dbReference type="EMBL" id="ELR25282.1"/>
    </source>
</evidence>
<dbReference type="KEGG" id="acan:ACA1_290570"/>